<reference evidence="3 4" key="1">
    <citation type="submission" date="2017-04" db="EMBL/GenBank/DDBJ databases">
        <authorList>
            <person name="Afonso C.L."/>
            <person name="Miller P.J."/>
            <person name="Scott M.A."/>
            <person name="Spackman E."/>
            <person name="Goraichik I."/>
            <person name="Dimitrov K.M."/>
            <person name="Suarez D.L."/>
            <person name="Swayne D.E."/>
        </authorList>
    </citation>
    <scope>NUCLEOTIDE SEQUENCE [LARGE SCALE GENOMIC DNA]</scope>
    <source>
        <strain evidence="3 4">DSM 13146</strain>
    </source>
</reference>
<name>A0A1W1XK32_9BACT</name>
<feature type="compositionally biased region" description="Low complexity" evidence="1">
    <location>
        <begin position="403"/>
        <end position="413"/>
    </location>
</feature>
<evidence type="ECO:0000256" key="1">
    <source>
        <dbReference type="SAM" id="MobiDB-lite"/>
    </source>
</evidence>
<evidence type="ECO:0000259" key="2">
    <source>
        <dbReference type="Pfam" id="PF05170"/>
    </source>
</evidence>
<sequence length="717" mass="77124">MATRKIFKWSLIALGAVVLLATALIIAASLFMDPNDYKEPIQRAVLERTGRQLHLEGDLSLSVFPWIGLEIEDAWLENPQGFAEGPFARIDRAALRVKLLPLLKKRVQVATIVLDGLHVRLIRRPDGRSNWEDLTEARPASAKEPAPKAPEPTPSPASLPLISVSGLRVNNARLEWNDALAKQSVTVSRISLSTDSIEPGTFFPVELSLQWESTQPHVLATLNLEAQAMVDPSADRWAVRPARLDLSLEKADFVQEPAKLSLEIEGGGSLTGAALKIPSMKLHLPGLAANAQLTITQNAGIPRLEGKLQAQPVEPRRLLQILYPQGLAQLPEKVLRQASLELRFLATPHSLKIPELQASLDEAQLSGRVDLSSLQPVKGSFQWHLNRLDLDQILAATAGSPTAPKASGQSAPGSPGPQPPPSSSKTPLRIPPGTDLSGMVDMEQLRAAKLSISSVKAKILVRNDHLTVEPFQAGLYGGKVTGSFGLSADPKRPSGALAYQLQGVDLGALLQDLQGKESLTGTASVKGKTTFAGLDGPSIIRSLTGTTSIRVTDGSYKGINIPRMIRRAKAALQGRTLAPGEEEDATDFTELTATLVMKNGVVANDDLSAKSPYLRVGGQGRLDLPAEKIDYLLTTTLVAVPRGQSGEDLKDLLGIPIPIRIQGPLAKPRYALDMQAVIQSAAKGKVREKAKALEGTLKEKLQKKAPPIKGFDLKKLF</sequence>
<feature type="region of interest" description="Disordered" evidence="1">
    <location>
        <begin position="135"/>
        <end position="158"/>
    </location>
</feature>
<organism evidence="3 4">
    <name type="scientific">Desulfacinum hydrothermale DSM 13146</name>
    <dbReference type="NCBI Taxonomy" id="1121390"/>
    <lineage>
        <taxon>Bacteria</taxon>
        <taxon>Pseudomonadati</taxon>
        <taxon>Thermodesulfobacteriota</taxon>
        <taxon>Syntrophobacteria</taxon>
        <taxon>Syntrophobacterales</taxon>
        <taxon>Syntrophobacteraceae</taxon>
        <taxon>Desulfacinum</taxon>
    </lineage>
</organism>
<dbReference type="Pfam" id="PF05170">
    <property type="entry name" value="AsmA"/>
    <property type="match status" value="1"/>
</dbReference>
<accession>A0A1W1XK32</accession>
<dbReference type="InterPro" id="IPR007844">
    <property type="entry name" value="AsmA"/>
</dbReference>
<feature type="compositionally biased region" description="Pro residues" evidence="1">
    <location>
        <begin position="147"/>
        <end position="157"/>
    </location>
</feature>
<dbReference type="GO" id="GO:0090313">
    <property type="term" value="P:regulation of protein targeting to membrane"/>
    <property type="evidence" value="ECO:0007669"/>
    <property type="project" value="TreeGrafter"/>
</dbReference>
<dbReference type="AlphaFoldDB" id="A0A1W1XK32"/>
<feature type="region of interest" description="Disordered" evidence="1">
    <location>
        <begin position="399"/>
        <end position="437"/>
    </location>
</feature>
<proteinExistence type="predicted"/>
<keyword evidence="4" id="KW-1185">Reference proteome</keyword>
<gene>
    <name evidence="3" type="ORF">SAMN02746041_01858</name>
</gene>
<dbReference type="Proteomes" id="UP000192783">
    <property type="component" value="Unassembled WGS sequence"/>
</dbReference>
<protein>
    <submittedName>
        <fullName evidence="3">AsmA protein</fullName>
    </submittedName>
</protein>
<dbReference type="EMBL" id="FWXF01000009">
    <property type="protein sequence ID" value="SMC23911.1"/>
    <property type="molecule type" value="Genomic_DNA"/>
</dbReference>
<dbReference type="PANTHER" id="PTHR30441:SF4">
    <property type="entry name" value="PROTEIN ASMA"/>
    <property type="match status" value="1"/>
</dbReference>
<evidence type="ECO:0000313" key="3">
    <source>
        <dbReference type="EMBL" id="SMC23911.1"/>
    </source>
</evidence>
<feature type="domain" description="AsmA" evidence="2">
    <location>
        <begin position="4"/>
        <end position="606"/>
    </location>
</feature>
<dbReference type="InterPro" id="IPR052894">
    <property type="entry name" value="AsmA-related"/>
</dbReference>
<dbReference type="GO" id="GO:0005886">
    <property type="term" value="C:plasma membrane"/>
    <property type="evidence" value="ECO:0007669"/>
    <property type="project" value="TreeGrafter"/>
</dbReference>
<evidence type="ECO:0000313" key="4">
    <source>
        <dbReference type="Proteomes" id="UP000192783"/>
    </source>
</evidence>
<dbReference type="RefSeq" id="WP_170920505.1">
    <property type="nucleotide sequence ID" value="NZ_FWXF01000009.1"/>
</dbReference>
<dbReference type="PANTHER" id="PTHR30441">
    <property type="entry name" value="DUF748 DOMAIN-CONTAINING PROTEIN"/>
    <property type="match status" value="1"/>
</dbReference>
<dbReference type="STRING" id="1121390.SAMN02746041_01858"/>